<sequence length="72" mass="7348">MIGIHGPGSHAVVRVSLAAALATVTAVGLQLRLPPAHSIILALETLVPFGVVFLSVTALLGVGTPWRRSAQA</sequence>
<protein>
    <submittedName>
        <fullName evidence="2">Uncharacterized protein</fullName>
    </submittedName>
</protein>
<dbReference type="EMBL" id="UINC01009315">
    <property type="protein sequence ID" value="SVA41791.1"/>
    <property type="molecule type" value="Genomic_DNA"/>
</dbReference>
<feature type="transmembrane region" description="Helical" evidence="1">
    <location>
        <begin position="12"/>
        <end position="33"/>
    </location>
</feature>
<name>A0A381VP03_9ZZZZ</name>
<accession>A0A381VP03</accession>
<gene>
    <name evidence="2" type="ORF">METZ01_LOCUS94645</name>
</gene>
<keyword evidence="1" id="KW-0812">Transmembrane</keyword>
<keyword evidence="1" id="KW-0472">Membrane</keyword>
<dbReference type="AlphaFoldDB" id="A0A381VP03"/>
<evidence type="ECO:0000313" key="2">
    <source>
        <dbReference type="EMBL" id="SVA41791.1"/>
    </source>
</evidence>
<organism evidence="2">
    <name type="scientific">marine metagenome</name>
    <dbReference type="NCBI Taxonomy" id="408172"/>
    <lineage>
        <taxon>unclassified sequences</taxon>
        <taxon>metagenomes</taxon>
        <taxon>ecological metagenomes</taxon>
    </lineage>
</organism>
<feature type="transmembrane region" description="Helical" evidence="1">
    <location>
        <begin position="39"/>
        <end position="62"/>
    </location>
</feature>
<proteinExistence type="predicted"/>
<keyword evidence="1" id="KW-1133">Transmembrane helix</keyword>
<evidence type="ECO:0000256" key="1">
    <source>
        <dbReference type="SAM" id="Phobius"/>
    </source>
</evidence>
<reference evidence="2" key="1">
    <citation type="submission" date="2018-05" db="EMBL/GenBank/DDBJ databases">
        <authorList>
            <person name="Lanie J.A."/>
            <person name="Ng W.-L."/>
            <person name="Kazmierczak K.M."/>
            <person name="Andrzejewski T.M."/>
            <person name="Davidsen T.M."/>
            <person name="Wayne K.J."/>
            <person name="Tettelin H."/>
            <person name="Glass J.I."/>
            <person name="Rusch D."/>
            <person name="Podicherti R."/>
            <person name="Tsui H.-C.T."/>
            <person name="Winkler M.E."/>
        </authorList>
    </citation>
    <scope>NUCLEOTIDE SEQUENCE</scope>
</reference>